<dbReference type="Proteomes" id="UP000289886">
    <property type="component" value="Unassembled WGS sequence"/>
</dbReference>
<evidence type="ECO:0000256" key="3">
    <source>
        <dbReference type="ARBA" id="ARBA00004906"/>
    </source>
</evidence>
<evidence type="ECO:0000256" key="5">
    <source>
        <dbReference type="ARBA" id="ARBA00009492"/>
    </source>
</evidence>
<sequence>MASIRAAFNGPFAHKEGLDYRWVEYKGRIPYPRPGTCPSETYDPLHKSTQDFPDDVISFMRGHQLMWEVVHPLNRKPVFVRTGAPYLLKKVVVDRVEADDGQYNVLYLATDEGKVLKVISIPKESWQSEAIVLEELSVFQKPTPILNMKLSTKRVGFDDVEEKVIYGVETNSTYLECVPRSQQTSIRWTVQHPRADHRQELKNDDRFVYMEHGILIHQLETRDAGIYSCLAEELSFSHTIARYSLRVIEHEHIGAPPSRGGAASRVVGGVRQGPTPFGPSHLHYKDYMQLSISGMSADEYCLAMASASASASTLTSTHVDSKAELSSLLEQWEREQHGSGQDMVPILTKISDLIERETEEYHKADPDPFDDRHPGRADPEGMLGQLLKILFKNDDFMNALVNSYVMTSREPSLNTAACRLLQNIMPGLETAVVFQEKEGIVEKLFKWAREAEQPLRTYATGLLAGAMENQDIAANYREENSHLVPLMLQRLRELQEKEFKRPSPRKMFTVDEEAVDVNFGDVSLDNIEEKEASEESELPFQVNSTHKTSSRVNSATKPPCDGEDGKHGRPGKNAKKAKQKLNFSIPEPDRVFTELSNSSWSEMSPWVIGTNYHLYPLTPAIEQKLILQYLTPLGEYQEISTLEILNLEDQGALLSDDEIFASRQTAKHTCMALRRYFEAHLAIKLEQVKQSLQRTEGGAPVHPQPQYKACSYTREQVVEMMEFLIEYGPARLYWEAAEEFHRLSCIHLMLQLISIACDWRTYYGRSDTVRYALDVLAILTVVPKTQLLLAEPVDVLDESGSTVSTVGMSIILGVAEGEVFVNDAEIQKSALQVVINCVCAPDKRISSIGKFISGTPRRKLPQNPKSTENVLTKMWNVVQSNNGIKVLLSLLTVKMPITDADQIRALACKALMGLSRSSTVKQIISKLPLFSSGQLQQLMKEPVLQDKRNEHVKFCKYSADLIERISGKPLLIGADVSLARLQKADVVAQSRISFPEKELLLLVRNHLVSKGLHDTAAVLTKEAELPMAILSHSSNFNAVAASASPVALPRTPRLANGVSPRLVTLSSLSTTPSTSHAQARPSTSQTQSSAVVPHANGSPLIGRISFTRERPSPCNGRKLRILRQKSDHGAYSQSPAMKKQLDRHLPSPPSLDSIITEYLREQHARCKNPVTTCPPFSLFTPHQCPEPKQRRQAPTNFTSRLTRRVVYPKYGGVDGGCFDRHLIYSRFRPISVFREADEDESGFMCCAFSARERFLMLGTCTGQLKLYNVFNGQEEASYNCHNSAITHLEPSRIYDIQTGQNILALNNPDLSNNYKRNCATFNPTDDLVLNDGVMWDVRSAQAIHKFDKFNMNISGVFHPNGLEVIVNTEIWDLRTFHLLHTVPALDQCRIVFNNNGTVIYGATIDVKRNIFDLCTDTKDCYMAVIEVNMVLDYSPK</sequence>
<dbReference type="SUPFAM" id="SSF48726">
    <property type="entry name" value="Immunoglobulin"/>
    <property type="match status" value="1"/>
</dbReference>
<dbReference type="Gene3D" id="2.60.40.10">
    <property type="entry name" value="Immunoglobulins"/>
    <property type="match status" value="1"/>
</dbReference>
<keyword evidence="6" id="KW-0964">Secreted</keyword>
<dbReference type="FunFam" id="2.60.40.10:FF:000030">
    <property type="entry name" value="Semaphorin 3F like"/>
    <property type="match status" value="1"/>
</dbReference>
<dbReference type="CDD" id="cd05871">
    <property type="entry name" value="Ig_Sema3"/>
    <property type="match status" value="1"/>
</dbReference>
<dbReference type="GO" id="GO:0080008">
    <property type="term" value="C:Cul4-RING E3 ubiquitin ligase complex"/>
    <property type="evidence" value="ECO:0007669"/>
    <property type="project" value="TreeGrafter"/>
</dbReference>
<keyword evidence="9" id="KW-1015">Disulfide bond</keyword>
<comment type="caution">
    <text evidence="17">The sequence shown here is derived from an EMBL/GenBank/DDBJ whole genome shotgun (WGS) entry which is preliminary data.</text>
</comment>
<comment type="similarity">
    <text evidence="5">Belongs to the semaphorin family.</text>
</comment>
<keyword evidence="7" id="KW-0732">Signal</keyword>
<feature type="compositionally biased region" description="Basic residues" evidence="14">
    <location>
        <begin position="568"/>
        <end position="579"/>
    </location>
</feature>
<feature type="domain" description="Ig-like" evidence="15">
    <location>
        <begin position="144"/>
        <end position="241"/>
    </location>
</feature>
<comment type="subcellular location">
    <subcellularLocation>
        <location evidence="1">Nucleus</location>
    </subcellularLocation>
    <subcellularLocation>
        <location evidence="2">Secreted</location>
    </subcellularLocation>
</comment>
<dbReference type="GO" id="GO:0005576">
    <property type="term" value="C:extracellular region"/>
    <property type="evidence" value="ECO:0007669"/>
    <property type="project" value="UniProtKB-SubCell"/>
</dbReference>
<evidence type="ECO:0000256" key="9">
    <source>
        <dbReference type="ARBA" id="ARBA00023157"/>
    </source>
</evidence>
<dbReference type="InterPro" id="IPR036179">
    <property type="entry name" value="Ig-like_dom_sf"/>
</dbReference>
<dbReference type="PROSITE" id="PS50835">
    <property type="entry name" value="IG_LIKE"/>
    <property type="match status" value="1"/>
</dbReference>
<feature type="domain" description="Sema" evidence="16">
    <location>
        <begin position="1"/>
        <end position="170"/>
    </location>
</feature>
<evidence type="ECO:0000259" key="16">
    <source>
        <dbReference type="PROSITE" id="PS51004"/>
    </source>
</evidence>
<dbReference type="InterPro" id="IPR036352">
    <property type="entry name" value="Semap_dom_sf"/>
</dbReference>
<dbReference type="GO" id="GO:0030331">
    <property type="term" value="F:nuclear estrogen receptor binding"/>
    <property type="evidence" value="ECO:0007669"/>
    <property type="project" value="TreeGrafter"/>
</dbReference>
<dbReference type="SUPFAM" id="SSF101912">
    <property type="entry name" value="Sema domain"/>
    <property type="match status" value="1"/>
</dbReference>
<evidence type="ECO:0000313" key="17">
    <source>
        <dbReference type="EMBL" id="RXM93435.1"/>
    </source>
</evidence>
<evidence type="ECO:0000256" key="13">
    <source>
        <dbReference type="PROSITE-ProRule" id="PRU00352"/>
    </source>
</evidence>
<dbReference type="SUPFAM" id="SSF48371">
    <property type="entry name" value="ARM repeat"/>
    <property type="match status" value="1"/>
</dbReference>
<evidence type="ECO:0000256" key="14">
    <source>
        <dbReference type="SAM" id="MobiDB-lite"/>
    </source>
</evidence>
<feature type="region of interest" description="Disordered" evidence="14">
    <location>
        <begin position="1068"/>
        <end position="1096"/>
    </location>
</feature>
<accession>A0A444UZ20</accession>
<keyword evidence="10" id="KW-0325">Glycoprotein</keyword>
<evidence type="ECO:0000256" key="2">
    <source>
        <dbReference type="ARBA" id="ARBA00004613"/>
    </source>
</evidence>
<dbReference type="InterPro" id="IPR015943">
    <property type="entry name" value="WD40/YVTN_repeat-like_dom_sf"/>
</dbReference>
<dbReference type="UniPathway" id="UPA00143"/>
<dbReference type="GO" id="GO:0016567">
    <property type="term" value="P:protein ubiquitination"/>
    <property type="evidence" value="ECO:0007669"/>
    <property type="project" value="UniProtKB-UniPathway"/>
</dbReference>
<evidence type="ECO:0000256" key="10">
    <source>
        <dbReference type="ARBA" id="ARBA00023180"/>
    </source>
</evidence>
<comment type="caution">
    <text evidence="13">Lacks conserved residue(s) required for the propagation of feature annotation.</text>
</comment>
<dbReference type="Gene3D" id="2.130.10.10">
    <property type="entry name" value="YVTN repeat-like/Quinoprotein amine dehydrogenase"/>
    <property type="match status" value="3"/>
</dbReference>
<protein>
    <submittedName>
        <fullName evidence="17">Protein VPRBP</fullName>
    </submittedName>
</protein>
<dbReference type="InterPro" id="IPR006594">
    <property type="entry name" value="LisH"/>
</dbReference>
<name>A0A444UZ20_ACIRT</name>
<organism evidence="17 18">
    <name type="scientific">Acipenser ruthenus</name>
    <name type="common">Sterlet sturgeon</name>
    <dbReference type="NCBI Taxonomy" id="7906"/>
    <lineage>
        <taxon>Eukaryota</taxon>
        <taxon>Metazoa</taxon>
        <taxon>Chordata</taxon>
        <taxon>Craniata</taxon>
        <taxon>Vertebrata</taxon>
        <taxon>Euteleostomi</taxon>
        <taxon>Actinopterygii</taxon>
        <taxon>Chondrostei</taxon>
        <taxon>Acipenseriformes</taxon>
        <taxon>Acipenseridae</taxon>
        <taxon>Acipenser</taxon>
    </lineage>
</organism>
<evidence type="ECO:0000256" key="11">
    <source>
        <dbReference type="ARBA" id="ARBA00023242"/>
    </source>
</evidence>
<keyword evidence="18" id="KW-1185">Reference proteome</keyword>
<dbReference type="Pfam" id="PF01403">
    <property type="entry name" value="Sema"/>
    <property type="match status" value="1"/>
</dbReference>
<evidence type="ECO:0000256" key="4">
    <source>
        <dbReference type="ARBA" id="ARBA00008845"/>
    </source>
</evidence>
<dbReference type="PROSITE" id="PS50896">
    <property type="entry name" value="LISH"/>
    <property type="match status" value="1"/>
</dbReference>
<dbReference type="InterPro" id="IPR036322">
    <property type="entry name" value="WD40_repeat_dom_sf"/>
</dbReference>
<evidence type="ECO:0000256" key="12">
    <source>
        <dbReference type="ARBA" id="ARBA00023319"/>
    </source>
</evidence>
<feature type="compositionally biased region" description="Polar residues" evidence="14">
    <location>
        <begin position="541"/>
        <end position="556"/>
    </location>
</feature>
<evidence type="ECO:0000256" key="8">
    <source>
        <dbReference type="ARBA" id="ARBA00022786"/>
    </source>
</evidence>
<feature type="region of interest" description="Disordered" evidence="14">
    <location>
        <begin position="1125"/>
        <end position="1147"/>
    </location>
</feature>
<dbReference type="EMBL" id="SCEB01004609">
    <property type="protein sequence ID" value="RXM93435.1"/>
    <property type="molecule type" value="Genomic_DNA"/>
</dbReference>
<feature type="compositionally biased region" description="Polar residues" evidence="14">
    <location>
        <begin position="1076"/>
        <end position="1090"/>
    </location>
</feature>
<comment type="pathway">
    <text evidence="3">Protein modification; protein ubiquitination.</text>
</comment>
<evidence type="ECO:0000256" key="6">
    <source>
        <dbReference type="ARBA" id="ARBA00022525"/>
    </source>
</evidence>
<evidence type="ECO:0000259" key="15">
    <source>
        <dbReference type="PROSITE" id="PS50835"/>
    </source>
</evidence>
<dbReference type="SUPFAM" id="SSF50978">
    <property type="entry name" value="WD40 repeat-like"/>
    <property type="match status" value="1"/>
</dbReference>
<evidence type="ECO:0000256" key="1">
    <source>
        <dbReference type="ARBA" id="ARBA00004123"/>
    </source>
</evidence>
<dbReference type="PANTHER" id="PTHR13129:SF4">
    <property type="entry name" value="DDB1- AND CUL4-ASSOCIATED FACTOR 1"/>
    <property type="match status" value="1"/>
</dbReference>
<gene>
    <name evidence="17" type="ORF">EOD39_19076</name>
</gene>
<dbReference type="GO" id="GO:1990244">
    <property type="term" value="F:histone H2AT120 kinase activity"/>
    <property type="evidence" value="ECO:0007669"/>
    <property type="project" value="TreeGrafter"/>
</dbReference>
<keyword evidence="12" id="KW-0393">Immunoglobulin domain</keyword>
<dbReference type="InterPro" id="IPR033270">
    <property type="entry name" value="VPRBP/DCAF1"/>
</dbReference>
<reference evidence="17 18" key="1">
    <citation type="submission" date="2019-01" db="EMBL/GenBank/DDBJ databases">
        <title>Draft Genome and Complete Hox-Cluster Characterization of the Sterlet Sturgeon (Acipenser ruthenus).</title>
        <authorList>
            <person name="Wei Q."/>
        </authorList>
    </citation>
    <scope>NUCLEOTIDE SEQUENCE [LARGE SCALE GENOMIC DNA]</scope>
    <source>
        <strain evidence="17">WHYD16114868_AA</strain>
        <tissue evidence="17">Blood</tissue>
    </source>
</reference>
<proteinExistence type="inferred from homology"/>
<feature type="region of interest" description="Disordered" evidence="14">
    <location>
        <begin position="530"/>
        <end position="579"/>
    </location>
</feature>
<dbReference type="GO" id="GO:0005634">
    <property type="term" value="C:nucleus"/>
    <property type="evidence" value="ECO:0007669"/>
    <property type="project" value="UniProtKB-SubCell"/>
</dbReference>
<keyword evidence="11" id="KW-0539">Nucleus</keyword>
<dbReference type="PANTHER" id="PTHR13129">
    <property type="entry name" value="VPRBP PROTEIN-RELATED"/>
    <property type="match status" value="1"/>
</dbReference>
<dbReference type="InterPro" id="IPR016024">
    <property type="entry name" value="ARM-type_fold"/>
</dbReference>
<dbReference type="PROSITE" id="PS51004">
    <property type="entry name" value="SEMA"/>
    <property type="match status" value="1"/>
</dbReference>
<dbReference type="SMART" id="SM00667">
    <property type="entry name" value="LisH"/>
    <property type="match status" value="1"/>
</dbReference>
<dbReference type="InterPro" id="IPR013783">
    <property type="entry name" value="Ig-like_fold"/>
</dbReference>
<dbReference type="InterPro" id="IPR001627">
    <property type="entry name" value="Semap_dom"/>
</dbReference>
<comment type="similarity">
    <text evidence="4">Belongs to the VPRBP/DCAF1 family.</text>
</comment>
<evidence type="ECO:0000313" key="18">
    <source>
        <dbReference type="Proteomes" id="UP000289886"/>
    </source>
</evidence>
<dbReference type="InterPro" id="IPR007110">
    <property type="entry name" value="Ig-like_dom"/>
</dbReference>
<keyword evidence="8" id="KW-0833">Ubl conjugation pathway</keyword>
<evidence type="ECO:0000256" key="7">
    <source>
        <dbReference type="ARBA" id="ARBA00022729"/>
    </source>
</evidence>